<keyword evidence="1" id="KW-0812">Transmembrane</keyword>
<reference evidence="2 3" key="1">
    <citation type="journal article" date="2013" name="PLoS Genet.">
        <title>Genomic mechanisms accounting for the adaptation to parasitism in nematode-trapping fungi.</title>
        <authorList>
            <person name="Meerupati T."/>
            <person name="Andersson K.M."/>
            <person name="Friman E."/>
            <person name="Kumar D."/>
            <person name="Tunlid A."/>
            <person name="Ahren D."/>
        </authorList>
    </citation>
    <scope>NUCLEOTIDE SEQUENCE [LARGE SCALE GENOMIC DNA]</scope>
    <source>
        <strain evidence="2 3">CBS 200.50</strain>
    </source>
</reference>
<keyword evidence="3" id="KW-1185">Reference proteome</keyword>
<feature type="transmembrane region" description="Helical" evidence="1">
    <location>
        <begin position="293"/>
        <end position="315"/>
    </location>
</feature>
<comment type="caution">
    <text evidence="2">The sequence shown here is derived from an EMBL/GenBank/DDBJ whole genome shotgun (WGS) entry which is preliminary data.</text>
</comment>
<evidence type="ECO:0000313" key="2">
    <source>
        <dbReference type="EMBL" id="EPS43596.1"/>
    </source>
</evidence>
<organism evidence="2 3">
    <name type="scientific">Dactylellina haptotyla (strain CBS 200.50)</name>
    <name type="common">Nematode-trapping fungus</name>
    <name type="synonym">Monacrosporium haptotylum</name>
    <dbReference type="NCBI Taxonomy" id="1284197"/>
    <lineage>
        <taxon>Eukaryota</taxon>
        <taxon>Fungi</taxon>
        <taxon>Dikarya</taxon>
        <taxon>Ascomycota</taxon>
        <taxon>Pezizomycotina</taxon>
        <taxon>Orbiliomycetes</taxon>
        <taxon>Orbiliales</taxon>
        <taxon>Orbiliaceae</taxon>
        <taxon>Dactylellina</taxon>
    </lineage>
</organism>
<keyword evidence="1" id="KW-0472">Membrane</keyword>
<dbReference type="HOGENOM" id="CLU_826436_0_0_1"/>
<gene>
    <name evidence="2" type="ORF">H072_2423</name>
</gene>
<evidence type="ECO:0000313" key="3">
    <source>
        <dbReference type="Proteomes" id="UP000015100"/>
    </source>
</evidence>
<reference evidence="3" key="2">
    <citation type="submission" date="2013-04" db="EMBL/GenBank/DDBJ databases">
        <title>Genomic mechanisms accounting for the adaptation to parasitism in nematode-trapping fungi.</title>
        <authorList>
            <person name="Ahren D.G."/>
        </authorList>
    </citation>
    <scope>NUCLEOTIDE SEQUENCE [LARGE SCALE GENOMIC DNA]</scope>
    <source>
        <strain evidence="3">CBS 200.50</strain>
    </source>
</reference>
<name>S8ARB6_DACHA</name>
<accession>S8ARB6</accession>
<dbReference type="AlphaFoldDB" id="S8ARB6"/>
<proteinExistence type="predicted"/>
<dbReference type="EMBL" id="AQGS01000071">
    <property type="protein sequence ID" value="EPS43596.1"/>
    <property type="molecule type" value="Genomic_DNA"/>
</dbReference>
<protein>
    <submittedName>
        <fullName evidence="2">Uncharacterized protein</fullName>
    </submittedName>
</protein>
<keyword evidence="1" id="KW-1133">Transmembrane helix</keyword>
<evidence type="ECO:0000256" key="1">
    <source>
        <dbReference type="SAM" id="Phobius"/>
    </source>
</evidence>
<sequence>MASPPLHQIELQQGGFQDLGQLNSRGSYEDDRRRILSEAAEMDRQDFFDSDSEIDTGPVDFRLKIHFDRPIGLRSVPTYTYSEVGKVLDLNQDEMRCIGAAIDRAYAANKDLLEPNFKHSWSTAQRKDWARKLSAILQDTLPSDIKAKLKHRNPREVGFLICKTAKYKKNRMKRDSLIAPNTSNEHATDSSFETLDREHIDAQPPAEIPIASQQSQCKTPSPERARPMEGVIRNPLRVIRPRTVYAQSPKPHPSSSIPLQVEQRATTVLATTDTQLAVNTRGFAPNLTLGTQGWIFIIIMAIGLVVGTALFWVLLKIAEQIEGNHMYKTVYKYNGN</sequence>
<dbReference type="Proteomes" id="UP000015100">
    <property type="component" value="Unassembled WGS sequence"/>
</dbReference>